<comment type="subcellular location">
    <subcellularLocation>
        <location evidence="1">Secreted</location>
    </subcellularLocation>
</comment>
<reference evidence="4 5" key="1">
    <citation type="submission" date="2018-01" db="EMBL/GenBank/DDBJ databases">
        <title>Draft genome sequence of Sphaerisporangium sp. 7K107.</title>
        <authorList>
            <person name="Sahin N."/>
            <person name="Saygin H."/>
            <person name="Ay H."/>
        </authorList>
    </citation>
    <scope>NUCLEOTIDE SEQUENCE [LARGE SCALE GENOMIC DNA]</scope>
    <source>
        <strain evidence="4 5">7K107</strain>
    </source>
</reference>
<keyword evidence="5" id="KW-1185">Reference proteome</keyword>
<evidence type="ECO:0000256" key="1">
    <source>
        <dbReference type="ARBA" id="ARBA00004613"/>
    </source>
</evidence>
<dbReference type="InterPro" id="IPR002509">
    <property type="entry name" value="NODB_dom"/>
</dbReference>
<evidence type="ECO:0000259" key="3">
    <source>
        <dbReference type="PROSITE" id="PS51677"/>
    </source>
</evidence>
<dbReference type="Gene3D" id="3.20.20.370">
    <property type="entry name" value="Glycoside hydrolase/deacetylase"/>
    <property type="match status" value="1"/>
</dbReference>
<keyword evidence="2" id="KW-0732">Signal</keyword>
<dbReference type="GO" id="GO:0016810">
    <property type="term" value="F:hydrolase activity, acting on carbon-nitrogen (but not peptide) bonds"/>
    <property type="evidence" value="ECO:0007669"/>
    <property type="project" value="InterPro"/>
</dbReference>
<gene>
    <name evidence="4" type="ORF">C1I98_32880</name>
</gene>
<name>A0A2W2EUQ8_9ACTN</name>
<dbReference type="InterPro" id="IPR051398">
    <property type="entry name" value="Polysacch_Deacetylase"/>
</dbReference>
<organism evidence="4 5">
    <name type="scientific">Spongiactinospora gelatinilytica</name>
    <dbReference type="NCBI Taxonomy" id="2666298"/>
    <lineage>
        <taxon>Bacteria</taxon>
        <taxon>Bacillati</taxon>
        <taxon>Actinomycetota</taxon>
        <taxon>Actinomycetes</taxon>
        <taxon>Streptosporangiales</taxon>
        <taxon>Streptosporangiaceae</taxon>
        <taxon>Spongiactinospora</taxon>
    </lineage>
</organism>
<sequence length="269" mass="29494">MTRVPILMYHSITDTPTAETRPLAVRPGDFADQLGYLKDRGFTPITFGDLAAALHGNGRKPPARPVVITFDDGYADFHREALPILTRFGVPATVFLTSGWLRDAGPDAAGRPLDTMLSWGQAREAADSGIEIGGHSHSHPQLDQLPGPALRQELRRNKALLEDRLGRPVTTMAYPFGYSSARVRVETRAAGYLAACAVGNAMTTERHDVLALPRLTVSRGTGMGRFRNAVEGNAVPLIYLRERLLTKGYAVVRRTRYAVRQVRQVAHGE</sequence>
<evidence type="ECO:0000313" key="4">
    <source>
        <dbReference type="EMBL" id="PZG28336.1"/>
    </source>
</evidence>
<evidence type="ECO:0000256" key="2">
    <source>
        <dbReference type="ARBA" id="ARBA00022729"/>
    </source>
</evidence>
<protein>
    <submittedName>
        <fullName evidence="4">Polysaccharide deacetylase</fullName>
    </submittedName>
</protein>
<dbReference type="Pfam" id="PF01522">
    <property type="entry name" value="Polysacc_deac_1"/>
    <property type="match status" value="1"/>
</dbReference>
<evidence type="ECO:0000313" key="5">
    <source>
        <dbReference type="Proteomes" id="UP000248544"/>
    </source>
</evidence>
<dbReference type="EMBL" id="POUA01000401">
    <property type="protein sequence ID" value="PZG28336.1"/>
    <property type="molecule type" value="Genomic_DNA"/>
</dbReference>
<dbReference type="Proteomes" id="UP000248544">
    <property type="component" value="Unassembled WGS sequence"/>
</dbReference>
<feature type="domain" description="NodB homology" evidence="3">
    <location>
        <begin position="64"/>
        <end position="269"/>
    </location>
</feature>
<dbReference type="PROSITE" id="PS51677">
    <property type="entry name" value="NODB"/>
    <property type="match status" value="1"/>
</dbReference>
<dbReference type="SUPFAM" id="SSF88713">
    <property type="entry name" value="Glycoside hydrolase/deacetylase"/>
    <property type="match status" value="1"/>
</dbReference>
<accession>A0A2W2EUQ8</accession>
<comment type="caution">
    <text evidence="4">The sequence shown here is derived from an EMBL/GenBank/DDBJ whole genome shotgun (WGS) entry which is preliminary data.</text>
</comment>
<dbReference type="CDD" id="cd10918">
    <property type="entry name" value="CE4_NodB_like_5s_6s"/>
    <property type="match status" value="1"/>
</dbReference>
<dbReference type="InterPro" id="IPR011330">
    <property type="entry name" value="Glyco_hydro/deAcase_b/a-brl"/>
</dbReference>
<dbReference type="PANTHER" id="PTHR34216:SF3">
    <property type="entry name" value="POLY-BETA-1,6-N-ACETYL-D-GLUCOSAMINE N-DEACETYLASE"/>
    <property type="match status" value="1"/>
</dbReference>
<dbReference type="GO" id="GO:0005975">
    <property type="term" value="P:carbohydrate metabolic process"/>
    <property type="evidence" value="ECO:0007669"/>
    <property type="project" value="InterPro"/>
</dbReference>
<dbReference type="GO" id="GO:0005576">
    <property type="term" value="C:extracellular region"/>
    <property type="evidence" value="ECO:0007669"/>
    <property type="project" value="UniProtKB-SubCell"/>
</dbReference>
<dbReference type="AlphaFoldDB" id="A0A2W2EUQ8"/>
<proteinExistence type="predicted"/>
<dbReference type="PANTHER" id="PTHR34216">
    <property type="match status" value="1"/>
</dbReference>